<evidence type="ECO:0000259" key="4">
    <source>
        <dbReference type="SMART" id="SM00322"/>
    </source>
</evidence>
<dbReference type="PROSITE" id="PS50084">
    <property type="entry name" value="KH_TYPE_1"/>
    <property type="match status" value="3"/>
</dbReference>
<evidence type="ECO:0000256" key="2">
    <source>
        <dbReference type="PROSITE-ProRule" id="PRU00117"/>
    </source>
</evidence>
<dbReference type="InterPro" id="IPR055256">
    <property type="entry name" value="KH_1_KHDC4/BBP-like"/>
</dbReference>
<comment type="caution">
    <text evidence="5">The sequence shown here is derived from an EMBL/GenBank/DDBJ whole genome shotgun (WGS) entry which is preliminary data.</text>
</comment>
<feature type="compositionally biased region" description="Basic and acidic residues" evidence="3">
    <location>
        <begin position="1"/>
        <end position="13"/>
    </location>
</feature>
<organism evidence="5 6">
    <name type="scientific">Pelagomonas calceolata</name>
    <dbReference type="NCBI Taxonomy" id="35677"/>
    <lineage>
        <taxon>Eukaryota</taxon>
        <taxon>Sar</taxon>
        <taxon>Stramenopiles</taxon>
        <taxon>Ochrophyta</taxon>
        <taxon>Pelagophyceae</taxon>
        <taxon>Pelagomonadales</taxon>
        <taxon>Pelagomonadaceae</taxon>
        <taxon>Pelagomonas</taxon>
    </lineage>
</organism>
<dbReference type="EMBL" id="CAKKNE010000006">
    <property type="protein sequence ID" value="CAH0379066.1"/>
    <property type="molecule type" value="Genomic_DNA"/>
</dbReference>
<evidence type="ECO:0000256" key="1">
    <source>
        <dbReference type="ARBA" id="ARBA00022737"/>
    </source>
</evidence>
<dbReference type="SMART" id="SM00322">
    <property type="entry name" value="KH"/>
    <property type="match status" value="4"/>
</dbReference>
<sequence length="693" mass="72538">MSDAMSRAREIAAKLRGGFSDTGPPPEKRRRGGFSDGPPAGKPHLADIAAAAAAAVRERLSGGPPQPKQSQGDHYGPGRSTHIAEPAVALPTAQKFLFTDEPGMEFELKELHVALACSAQPITSTKIFTPEDGLTNYMGLVLGPKGSSLKQMQEKYRCKIVVRGRGIQRGGAFDPDPSPDDDLPMHVSVTGPQDAVQFLEKEYHAMFTNAEKRREVKQRQMDTMVSGETAGTQLALRDGALVVASSSGDNWRVIPSAPRPGEKTYEARVPNGMVGLVIGRGGENIKRLNLDFGVRVQVAKEAEPRKTPDAVETRRIAITGTPEGIDRAKKDLSEMIKTRKANGGWSTGPCAKTLVVDNSKIGLIIGKGGLTVKGIQERSGANVAIPSEADTDNPLKRTLTITGQTDEAVREASVEIENMLRNHDLSNGFDASDSLWGPPTPVPVPEGCVGLIIGKGGETIQRLQQGTGAKIQIPNDPQPGSDPPMRVILVAGLPQQRQNAYYEIQLLVEQHNQRNPQYLGSSAMVDPYAESQMLAPDAYYQDFWNYAGWYGEEAARQTYGAYAPPVGSQPPAAEPAVPGVEPAAPGVAAPAPAAAAGAQTYGAAPLTYAPDYAAAPPGVTPPAAPPAPAAGVMAGFVAATSPAAPAGRGRGVSNLPAWMTNAEAPAPAADPAADALAAALATPGAPVPPAPGT</sequence>
<dbReference type="GO" id="GO:0003723">
    <property type="term" value="F:RNA binding"/>
    <property type="evidence" value="ECO:0007669"/>
    <property type="project" value="UniProtKB-UniRule"/>
</dbReference>
<dbReference type="PANTHER" id="PTHR10288">
    <property type="entry name" value="KH DOMAIN CONTAINING RNA BINDING PROTEIN"/>
    <property type="match status" value="1"/>
</dbReference>
<dbReference type="SUPFAM" id="SSF54791">
    <property type="entry name" value="Eukaryotic type KH-domain (KH-domain type I)"/>
    <property type="match status" value="4"/>
</dbReference>
<dbReference type="Gene3D" id="3.30.1370.10">
    <property type="entry name" value="K Homology domain, type 1"/>
    <property type="match status" value="4"/>
</dbReference>
<keyword evidence="6" id="KW-1185">Reference proteome</keyword>
<feature type="region of interest" description="Disordered" evidence="3">
    <location>
        <begin position="1"/>
        <end position="81"/>
    </location>
</feature>
<evidence type="ECO:0000313" key="5">
    <source>
        <dbReference type="EMBL" id="CAH0379066.1"/>
    </source>
</evidence>
<dbReference type="Pfam" id="PF22675">
    <property type="entry name" value="KH-I_KHDC4-BBP"/>
    <property type="match status" value="1"/>
</dbReference>
<reference evidence="5" key="1">
    <citation type="submission" date="2021-11" db="EMBL/GenBank/DDBJ databases">
        <authorList>
            <consortium name="Genoscope - CEA"/>
            <person name="William W."/>
        </authorList>
    </citation>
    <scope>NUCLEOTIDE SEQUENCE</scope>
</reference>
<feature type="domain" description="K Homology" evidence="4">
    <location>
        <begin position="429"/>
        <end position="509"/>
    </location>
</feature>
<dbReference type="InterPro" id="IPR004087">
    <property type="entry name" value="KH_dom"/>
</dbReference>
<dbReference type="CDD" id="cd00105">
    <property type="entry name" value="KH-I"/>
    <property type="match status" value="1"/>
</dbReference>
<dbReference type="Proteomes" id="UP000789595">
    <property type="component" value="Unassembled WGS sequence"/>
</dbReference>
<feature type="domain" description="K Homology" evidence="4">
    <location>
        <begin position="261"/>
        <end position="337"/>
    </location>
</feature>
<dbReference type="Pfam" id="PF00013">
    <property type="entry name" value="KH_1"/>
    <property type="match status" value="3"/>
</dbReference>
<accession>A0A8J2WSG3</accession>
<gene>
    <name evidence="5" type="ORF">PECAL_6P06670</name>
</gene>
<evidence type="ECO:0000256" key="3">
    <source>
        <dbReference type="SAM" id="MobiDB-lite"/>
    </source>
</evidence>
<keyword evidence="1" id="KW-0677">Repeat</keyword>
<protein>
    <recommendedName>
        <fullName evidence="4">K Homology domain-containing protein</fullName>
    </recommendedName>
</protein>
<dbReference type="AlphaFoldDB" id="A0A8J2WSG3"/>
<feature type="domain" description="K Homology" evidence="4">
    <location>
        <begin position="348"/>
        <end position="421"/>
    </location>
</feature>
<dbReference type="OrthoDB" id="5204190at2759"/>
<evidence type="ECO:0000313" key="6">
    <source>
        <dbReference type="Proteomes" id="UP000789595"/>
    </source>
</evidence>
<dbReference type="InterPro" id="IPR004088">
    <property type="entry name" value="KH_dom_type_1"/>
</dbReference>
<feature type="domain" description="K Homology" evidence="4">
    <location>
        <begin position="121"/>
        <end position="208"/>
    </location>
</feature>
<dbReference type="InterPro" id="IPR036612">
    <property type="entry name" value="KH_dom_type_1_sf"/>
</dbReference>
<keyword evidence="2" id="KW-0694">RNA-binding</keyword>
<name>A0A8J2WSG3_9STRA</name>
<proteinExistence type="predicted"/>